<feature type="transmembrane region" description="Helical" evidence="1">
    <location>
        <begin position="41"/>
        <end position="59"/>
    </location>
</feature>
<reference evidence="3" key="1">
    <citation type="journal article" date="2014" name="Int. J. Syst. Evol. Microbiol.">
        <title>Complete genome sequence of Corynebacterium casei LMG S-19264T (=DSM 44701T), isolated from a smear-ripened cheese.</title>
        <authorList>
            <consortium name="US DOE Joint Genome Institute (JGI-PGF)"/>
            <person name="Walter F."/>
            <person name="Albersmeier A."/>
            <person name="Kalinowski J."/>
            <person name="Ruckert C."/>
        </authorList>
    </citation>
    <scope>NUCLEOTIDE SEQUENCE</scope>
    <source>
        <strain evidence="3">KCTC 23224</strain>
    </source>
</reference>
<feature type="transmembrane region" description="Helical" evidence="1">
    <location>
        <begin position="12"/>
        <end position="35"/>
    </location>
</feature>
<dbReference type="Pfam" id="PF18153">
    <property type="entry name" value="Cap15_CD_rec"/>
    <property type="match status" value="1"/>
</dbReference>
<evidence type="ECO:0000256" key="1">
    <source>
        <dbReference type="SAM" id="Phobius"/>
    </source>
</evidence>
<organism evidence="3 4">
    <name type="scientific">Mongoliitalea lutea</name>
    <dbReference type="NCBI Taxonomy" id="849756"/>
    <lineage>
        <taxon>Bacteria</taxon>
        <taxon>Pseudomonadati</taxon>
        <taxon>Bacteroidota</taxon>
        <taxon>Cytophagia</taxon>
        <taxon>Cytophagales</taxon>
        <taxon>Cyclobacteriaceae</taxon>
        <taxon>Mongoliitalea</taxon>
    </lineage>
</organism>
<keyword evidence="1" id="KW-0812">Transmembrane</keyword>
<protein>
    <recommendedName>
        <fullName evidence="2">CD-NTase-associated protein 15 domain-containing protein</fullName>
    </recommendedName>
</protein>
<reference evidence="3" key="2">
    <citation type="submission" date="2020-09" db="EMBL/GenBank/DDBJ databases">
        <authorList>
            <person name="Sun Q."/>
            <person name="Kim S."/>
        </authorList>
    </citation>
    <scope>NUCLEOTIDE SEQUENCE</scope>
    <source>
        <strain evidence="3">KCTC 23224</strain>
    </source>
</reference>
<dbReference type="EMBL" id="BMYF01000020">
    <property type="protein sequence ID" value="GHB47181.1"/>
    <property type="molecule type" value="Genomic_DNA"/>
</dbReference>
<dbReference type="RefSeq" id="WP_189584512.1">
    <property type="nucleotide sequence ID" value="NZ_BMYF01000020.1"/>
</dbReference>
<accession>A0A8J3G6L5</accession>
<keyword evidence="1" id="KW-0472">Membrane</keyword>
<comment type="caution">
    <text evidence="3">The sequence shown here is derived from an EMBL/GenBank/DDBJ whole genome shotgun (WGS) entry which is preliminary data.</text>
</comment>
<dbReference type="AlphaFoldDB" id="A0A8J3G6L5"/>
<gene>
    <name evidence="3" type="ORF">GCM10008106_30160</name>
</gene>
<sequence length="211" mass="24570">MRIFTLKYYPPRILFAIVCAIIAIIIAIKVNFFQTDSLKEVIVYISTASGLISFLFYIWNKKCSWKPFYGLLNIPFISGRYEGELQSSFREDYDPKKPFIKKTICLEVSQNLNGFYVKGKVFELESKEVESSSFESLSHDIEAKENNEYLISFRYNNTGNYFHEEHEKYGLNKHDGVAMLYLNPKDKTLIGNYFNDNSERSSHGKLSLKKV</sequence>
<dbReference type="Proteomes" id="UP000642809">
    <property type="component" value="Unassembled WGS sequence"/>
</dbReference>
<name>A0A8J3G6L5_9BACT</name>
<keyword evidence="4" id="KW-1185">Reference proteome</keyword>
<dbReference type="InterPro" id="IPR041208">
    <property type="entry name" value="Cap15"/>
</dbReference>
<feature type="domain" description="CD-NTase-associated protein 15" evidence="2">
    <location>
        <begin position="73"/>
        <end position="210"/>
    </location>
</feature>
<keyword evidence="1" id="KW-1133">Transmembrane helix</keyword>
<evidence type="ECO:0000313" key="4">
    <source>
        <dbReference type="Proteomes" id="UP000642809"/>
    </source>
</evidence>
<evidence type="ECO:0000259" key="2">
    <source>
        <dbReference type="Pfam" id="PF18153"/>
    </source>
</evidence>
<proteinExistence type="predicted"/>
<evidence type="ECO:0000313" key="3">
    <source>
        <dbReference type="EMBL" id="GHB47181.1"/>
    </source>
</evidence>